<dbReference type="Proteomes" id="UP000639772">
    <property type="component" value="Unassembled WGS sequence"/>
</dbReference>
<proteinExistence type="predicted"/>
<reference evidence="1 2" key="1">
    <citation type="journal article" date="2020" name="Nat. Food">
        <title>A phased Vanilla planifolia genome enables genetic improvement of flavour and production.</title>
        <authorList>
            <person name="Hasing T."/>
            <person name="Tang H."/>
            <person name="Brym M."/>
            <person name="Khazi F."/>
            <person name="Huang T."/>
            <person name="Chambers A.H."/>
        </authorList>
    </citation>
    <scope>NUCLEOTIDE SEQUENCE [LARGE SCALE GENOMIC DNA]</scope>
    <source>
        <tissue evidence="1">Leaf</tissue>
    </source>
</reference>
<sequence length="98" mass="10832">MVLQTPPEQWQSPIGRQRKPRNLVVAPCQWRDVRTLRFEPCRQFVCRPVGLSGGRAATAGGVVFEVRESSYPKLAALQGLELDLEAAGDGGRGWETEP</sequence>
<evidence type="ECO:0000313" key="2">
    <source>
        <dbReference type="Proteomes" id="UP000639772"/>
    </source>
</evidence>
<comment type="caution">
    <text evidence="1">The sequence shown here is derived from an EMBL/GenBank/DDBJ whole genome shotgun (WGS) entry which is preliminary data.</text>
</comment>
<dbReference type="AlphaFoldDB" id="A0A835PDI4"/>
<evidence type="ECO:0000313" key="1">
    <source>
        <dbReference type="EMBL" id="KAG0450583.1"/>
    </source>
</evidence>
<protein>
    <submittedName>
        <fullName evidence="1">Uncharacterized protein</fullName>
    </submittedName>
</protein>
<organism evidence="1 2">
    <name type="scientific">Vanilla planifolia</name>
    <name type="common">Vanilla</name>
    <dbReference type="NCBI Taxonomy" id="51239"/>
    <lineage>
        <taxon>Eukaryota</taxon>
        <taxon>Viridiplantae</taxon>
        <taxon>Streptophyta</taxon>
        <taxon>Embryophyta</taxon>
        <taxon>Tracheophyta</taxon>
        <taxon>Spermatophyta</taxon>
        <taxon>Magnoliopsida</taxon>
        <taxon>Liliopsida</taxon>
        <taxon>Asparagales</taxon>
        <taxon>Orchidaceae</taxon>
        <taxon>Vanilloideae</taxon>
        <taxon>Vanilleae</taxon>
        <taxon>Vanilla</taxon>
    </lineage>
</organism>
<accession>A0A835PDI4</accession>
<gene>
    <name evidence="1" type="ORF">HPP92_026655</name>
</gene>
<dbReference type="EMBL" id="JADCNM010000111">
    <property type="protein sequence ID" value="KAG0450583.1"/>
    <property type="molecule type" value="Genomic_DNA"/>
</dbReference>
<name>A0A835PDI4_VANPL</name>